<dbReference type="Proteomes" id="UP001182556">
    <property type="component" value="Unassembled WGS sequence"/>
</dbReference>
<feature type="chain" id="PRO_5042144713" description="Extracellular membrane protein CFEM domain-containing protein" evidence="2">
    <location>
        <begin position="21"/>
        <end position="267"/>
    </location>
</feature>
<feature type="compositionally biased region" description="Low complexity" evidence="1">
    <location>
        <begin position="188"/>
        <end position="210"/>
    </location>
</feature>
<feature type="region of interest" description="Disordered" evidence="1">
    <location>
        <begin position="28"/>
        <end position="87"/>
    </location>
</feature>
<comment type="caution">
    <text evidence="3">The sequence shown here is derived from an EMBL/GenBank/DDBJ whole genome shotgun (WGS) entry which is preliminary data.</text>
</comment>
<feature type="signal peptide" evidence="2">
    <location>
        <begin position="1"/>
        <end position="20"/>
    </location>
</feature>
<dbReference type="AlphaFoldDB" id="A0AAD9FRL9"/>
<keyword evidence="2" id="KW-0732">Signal</keyword>
<organism evidence="3 4">
    <name type="scientific">Papiliotrema laurentii</name>
    <name type="common">Cryptococcus laurentii</name>
    <dbReference type="NCBI Taxonomy" id="5418"/>
    <lineage>
        <taxon>Eukaryota</taxon>
        <taxon>Fungi</taxon>
        <taxon>Dikarya</taxon>
        <taxon>Basidiomycota</taxon>
        <taxon>Agaricomycotina</taxon>
        <taxon>Tremellomycetes</taxon>
        <taxon>Tremellales</taxon>
        <taxon>Rhynchogastremaceae</taxon>
        <taxon>Papiliotrema</taxon>
    </lineage>
</organism>
<evidence type="ECO:0000256" key="2">
    <source>
        <dbReference type="SAM" id="SignalP"/>
    </source>
</evidence>
<evidence type="ECO:0000313" key="3">
    <source>
        <dbReference type="EMBL" id="KAK1924868.1"/>
    </source>
</evidence>
<keyword evidence="4" id="KW-1185">Reference proteome</keyword>
<reference evidence="3" key="1">
    <citation type="submission" date="2023-02" db="EMBL/GenBank/DDBJ databases">
        <title>Identification and recombinant expression of a fungal hydrolase from Papiliotrema laurentii that hydrolyzes apple cutin and clears colloidal polyester polyurethane.</title>
        <authorList>
            <consortium name="DOE Joint Genome Institute"/>
            <person name="Roman V.A."/>
            <person name="Bojanowski C."/>
            <person name="Crable B.R."/>
            <person name="Wagner D.N."/>
            <person name="Hung C.S."/>
            <person name="Nadeau L.J."/>
            <person name="Schratz L."/>
            <person name="Haridas S."/>
            <person name="Pangilinan J."/>
            <person name="Lipzen A."/>
            <person name="Na H."/>
            <person name="Yan M."/>
            <person name="Ng V."/>
            <person name="Grigoriev I.V."/>
            <person name="Spatafora J.W."/>
            <person name="Barlow D."/>
            <person name="Biffinger J."/>
            <person name="Kelley-Loughnane N."/>
            <person name="Varaljay V.A."/>
            <person name="Crookes-Goodson W.J."/>
        </authorList>
    </citation>
    <scope>NUCLEOTIDE SEQUENCE</scope>
    <source>
        <strain evidence="3">5307AH</strain>
    </source>
</reference>
<protein>
    <recommendedName>
        <fullName evidence="5">Extracellular membrane protein CFEM domain-containing protein</fullName>
    </recommendedName>
</protein>
<feature type="region of interest" description="Disordered" evidence="1">
    <location>
        <begin position="188"/>
        <end position="217"/>
    </location>
</feature>
<gene>
    <name evidence="3" type="ORF">DB88DRAFT_240757</name>
</gene>
<dbReference type="EMBL" id="JAODAN010000004">
    <property type="protein sequence ID" value="KAK1924868.1"/>
    <property type="molecule type" value="Genomic_DNA"/>
</dbReference>
<name>A0AAD9FRL9_PAPLA</name>
<accession>A0AAD9FRL9</accession>
<evidence type="ECO:0000256" key="1">
    <source>
        <dbReference type="SAM" id="MobiDB-lite"/>
    </source>
</evidence>
<evidence type="ECO:0008006" key="5">
    <source>
        <dbReference type="Google" id="ProtNLM"/>
    </source>
</evidence>
<proteinExistence type="predicted"/>
<feature type="compositionally biased region" description="Polar residues" evidence="1">
    <location>
        <begin position="31"/>
        <end position="44"/>
    </location>
</feature>
<evidence type="ECO:0000313" key="4">
    <source>
        <dbReference type="Proteomes" id="UP001182556"/>
    </source>
</evidence>
<feature type="compositionally biased region" description="Low complexity" evidence="1">
    <location>
        <begin position="45"/>
        <end position="87"/>
    </location>
</feature>
<sequence>MYKRSLALLFVLSLASTSSARQFRHVYRQDPASTDGSAASTDTGTDPSAAVSADPSVAASPAPSADPAADTSAAPSPAASSSTGTSGNSGVLAGAGSGGAVPSSCSSCDNTYTLVNGCSSEGSSESCSPICTNWSAAISCLNCLLQNGQQNLDQSAVQQVVWNLESSCSSLGFSVSSATISATATTTGPFDTPSASITPTPTSSNNASTSKHSGLTAYNTTTRTPVSATLSAVVNPSQTGAAGKRGRVDKGVVLAGAGIVGAMMLEL</sequence>